<organism evidence="13 14">
    <name type="scientific">Tieghemostelium lacteum</name>
    <name type="common">Slime mold</name>
    <name type="synonym">Dictyostelium lacteum</name>
    <dbReference type="NCBI Taxonomy" id="361077"/>
    <lineage>
        <taxon>Eukaryota</taxon>
        <taxon>Amoebozoa</taxon>
        <taxon>Evosea</taxon>
        <taxon>Eumycetozoa</taxon>
        <taxon>Dictyostelia</taxon>
        <taxon>Dictyosteliales</taxon>
        <taxon>Raperosteliaceae</taxon>
        <taxon>Tieghemostelium</taxon>
    </lineage>
</organism>
<feature type="transmembrane region" description="Helical" evidence="10">
    <location>
        <begin position="965"/>
        <end position="987"/>
    </location>
</feature>
<evidence type="ECO:0000256" key="2">
    <source>
        <dbReference type="ARBA" id="ARBA00022692"/>
    </source>
</evidence>
<evidence type="ECO:0000256" key="8">
    <source>
        <dbReference type="ARBA" id="ARBA00023224"/>
    </source>
</evidence>
<dbReference type="Pfam" id="PF13229">
    <property type="entry name" value="Beta_helix"/>
    <property type="match status" value="1"/>
</dbReference>
<comment type="subcellular location">
    <subcellularLocation>
        <location evidence="1">Membrane</location>
        <topology evidence="1">Multi-pass membrane protein</topology>
    </subcellularLocation>
</comment>
<dbReference type="PROSITE" id="PS50259">
    <property type="entry name" value="G_PROTEIN_RECEP_F3_4"/>
    <property type="match status" value="1"/>
</dbReference>
<dbReference type="OrthoDB" id="2150267at2759"/>
<dbReference type="PANTHER" id="PTHR10519:SF66">
    <property type="entry name" value="METABOTROPIC GLUTAMATE RECEPTOR-LIKE PROTEIN P"/>
    <property type="match status" value="1"/>
</dbReference>
<feature type="domain" description="G-protein coupled receptors family 3 profile" evidence="12">
    <location>
        <begin position="802"/>
        <end position="996"/>
    </location>
</feature>
<evidence type="ECO:0000256" key="1">
    <source>
        <dbReference type="ARBA" id="ARBA00004141"/>
    </source>
</evidence>
<evidence type="ECO:0000313" key="13">
    <source>
        <dbReference type="EMBL" id="KYQ94314.1"/>
    </source>
</evidence>
<dbReference type="GO" id="GO:0004965">
    <property type="term" value="F:G protein-coupled GABA receptor activity"/>
    <property type="evidence" value="ECO:0007669"/>
    <property type="project" value="InterPro"/>
</dbReference>
<keyword evidence="4" id="KW-0297">G-protein coupled receptor</keyword>
<feature type="transmembrane region" description="Helical" evidence="10">
    <location>
        <begin position="779"/>
        <end position="796"/>
    </location>
</feature>
<gene>
    <name evidence="13" type="ORF">DLAC_04612</name>
</gene>
<keyword evidence="3 10" id="KW-1133">Transmembrane helix</keyword>
<feature type="compositionally biased region" description="Polar residues" evidence="9">
    <location>
        <begin position="1074"/>
        <end position="1097"/>
    </location>
</feature>
<dbReference type="Pfam" id="PF00003">
    <property type="entry name" value="7tm_3"/>
    <property type="match status" value="1"/>
</dbReference>
<feature type="compositionally biased region" description="Low complexity" evidence="9">
    <location>
        <begin position="1062"/>
        <end position="1073"/>
    </location>
</feature>
<feature type="chain" id="PRO_5007593388" evidence="11">
    <location>
        <begin position="20"/>
        <end position="1184"/>
    </location>
</feature>
<evidence type="ECO:0000256" key="3">
    <source>
        <dbReference type="ARBA" id="ARBA00022989"/>
    </source>
</evidence>
<dbReference type="InParanoid" id="A0A151ZKG9"/>
<dbReference type="AlphaFoldDB" id="A0A151ZKG9"/>
<evidence type="ECO:0000256" key="4">
    <source>
        <dbReference type="ARBA" id="ARBA00023040"/>
    </source>
</evidence>
<feature type="compositionally biased region" description="Polar residues" evidence="9">
    <location>
        <begin position="1035"/>
        <end position="1053"/>
    </location>
</feature>
<dbReference type="InterPro" id="IPR017978">
    <property type="entry name" value="GPCR_3_C"/>
</dbReference>
<dbReference type="InterPro" id="IPR039448">
    <property type="entry name" value="Beta_helix"/>
</dbReference>
<feature type="region of interest" description="Disordered" evidence="9">
    <location>
        <begin position="1035"/>
        <end position="1184"/>
    </location>
</feature>
<protein>
    <submittedName>
        <fullName evidence="13">G-protein-coupled receptor family 3 protein 15</fullName>
    </submittedName>
</protein>
<evidence type="ECO:0000256" key="5">
    <source>
        <dbReference type="ARBA" id="ARBA00023136"/>
    </source>
</evidence>
<feature type="signal peptide" evidence="11">
    <location>
        <begin position="1"/>
        <end position="19"/>
    </location>
</feature>
<feature type="compositionally biased region" description="Low complexity" evidence="9">
    <location>
        <begin position="1107"/>
        <end position="1133"/>
    </location>
</feature>
<feature type="transmembrane region" description="Helical" evidence="10">
    <location>
        <begin position="935"/>
        <end position="959"/>
    </location>
</feature>
<dbReference type="CDD" id="cd15047">
    <property type="entry name" value="7tmC_GABA-B-like"/>
    <property type="match status" value="1"/>
</dbReference>
<comment type="caution">
    <text evidence="13">The sequence shown here is derived from an EMBL/GenBank/DDBJ whole genome shotgun (WGS) entry which is preliminary data.</text>
</comment>
<evidence type="ECO:0000259" key="12">
    <source>
        <dbReference type="PROSITE" id="PS50259"/>
    </source>
</evidence>
<dbReference type="GO" id="GO:0038039">
    <property type="term" value="C:G protein-coupled receptor heterodimeric complex"/>
    <property type="evidence" value="ECO:0007669"/>
    <property type="project" value="TreeGrafter"/>
</dbReference>
<evidence type="ECO:0000313" key="14">
    <source>
        <dbReference type="Proteomes" id="UP000076078"/>
    </source>
</evidence>
<dbReference type="SUPFAM" id="SSF51126">
    <property type="entry name" value="Pectin lyase-like"/>
    <property type="match status" value="2"/>
</dbReference>
<reference evidence="13 14" key="1">
    <citation type="submission" date="2015-12" db="EMBL/GenBank/DDBJ databases">
        <title>Dictyostelia acquired genes for synthesis and detection of signals that induce cell-type specialization by lateral gene transfer from prokaryotes.</title>
        <authorList>
            <person name="Gloeckner G."/>
            <person name="Schaap P."/>
        </authorList>
    </citation>
    <scope>NUCLEOTIDE SEQUENCE [LARGE SCALE GENOMIC DNA]</scope>
    <source>
        <strain evidence="13 14">TK</strain>
    </source>
</reference>
<feature type="transmembrane region" description="Helical" evidence="10">
    <location>
        <begin position="808"/>
        <end position="829"/>
    </location>
</feature>
<keyword evidence="6 13" id="KW-0675">Receptor</keyword>
<dbReference type="GO" id="GO:0007214">
    <property type="term" value="P:gamma-aminobutyric acid signaling pathway"/>
    <property type="evidence" value="ECO:0007669"/>
    <property type="project" value="TreeGrafter"/>
</dbReference>
<dbReference type="InterPro" id="IPR011050">
    <property type="entry name" value="Pectin_lyase_fold/virulence"/>
</dbReference>
<dbReference type="InterPro" id="IPR002455">
    <property type="entry name" value="GPCR3_GABA-B"/>
</dbReference>
<dbReference type="EMBL" id="LODT01000022">
    <property type="protein sequence ID" value="KYQ94314.1"/>
    <property type="molecule type" value="Genomic_DNA"/>
</dbReference>
<dbReference type="OMA" id="KQFRIWR"/>
<proteinExistence type="predicted"/>
<keyword evidence="2 10" id="KW-0812">Transmembrane</keyword>
<evidence type="ECO:0000256" key="11">
    <source>
        <dbReference type="SAM" id="SignalP"/>
    </source>
</evidence>
<feature type="transmembrane region" description="Helical" evidence="10">
    <location>
        <begin position="897"/>
        <end position="923"/>
    </location>
</feature>
<dbReference type="Proteomes" id="UP000076078">
    <property type="component" value="Unassembled WGS sequence"/>
</dbReference>
<evidence type="ECO:0000256" key="6">
    <source>
        <dbReference type="ARBA" id="ARBA00023170"/>
    </source>
</evidence>
<evidence type="ECO:0000256" key="9">
    <source>
        <dbReference type="SAM" id="MobiDB-lite"/>
    </source>
</evidence>
<accession>A0A151ZKG9</accession>
<feature type="compositionally biased region" description="Polar residues" evidence="9">
    <location>
        <begin position="1153"/>
        <end position="1165"/>
    </location>
</feature>
<keyword evidence="7" id="KW-0325">Glycoprotein</keyword>
<dbReference type="FunCoup" id="A0A151ZKG9">
    <property type="interactions" value="1"/>
</dbReference>
<evidence type="ECO:0000256" key="7">
    <source>
        <dbReference type="ARBA" id="ARBA00023180"/>
    </source>
</evidence>
<keyword evidence="5 10" id="KW-0472">Membrane</keyword>
<keyword evidence="14" id="KW-1185">Reference proteome</keyword>
<feature type="transmembrane region" description="Helical" evidence="10">
    <location>
        <begin position="850"/>
        <end position="877"/>
    </location>
</feature>
<keyword evidence="8" id="KW-0807">Transducer</keyword>
<feature type="transmembrane region" description="Helical" evidence="10">
    <location>
        <begin position="744"/>
        <end position="767"/>
    </location>
</feature>
<dbReference type="PANTHER" id="PTHR10519">
    <property type="entry name" value="GABA-B RECEPTOR"/>
    <property type="match status" value="1"/>
</dbReference>
<keyword evidence="11" id="KW-0732">Signal</keyword>
<name>A0A151ZKG9_TIELA</name>
<evidence type="ECO:0000256" key="10">
    <source>
        <dbReference type="SAM" id="Phobius"/>
    </source>
</evidence>
<sequence>MKILLIIILICSLFITTELQNPNDSRIGSIILKWYISGRSGVDVLGCGKTPQTACKTFNFTMTYLFLDYRVQYENYGNITNFIFNPNLQRIEERVYIENAVYRESFNINLINVTMTFIGQSKRGTIIDLTGTGRFLEGYVTKLRISNCTFINGYQWNLSSLVDGGVLFLFYSNVTIFNCRFYNNSVSSQGGVISSFNSEMYIYNSQFIENTSQMGGAMSLTISRVTIVNCKFVSNYVSFEGKGGAIQIFLSRVYIFDSKFLYNMAPYSGAIDFIGGYLLVNCSMFYENLSNTGGAFGAYFISQSKFYSCLFLKNRAMNTGGFAFLSSQSLSIFEQCIFQGNTAPNSGLVETHSTAPIIFQSCLIEGDVDTAVQISLYDNYCHLTIHNSEITNIRGVFIYVDANSVVILEESSFSNMQFRTIDVGNKAEIILLSCVFANIATNDFIFYLSNGKLLAFDLDFYNLTALGFFRTTNEGFIVYVDGTMDNNTVSNSLFSAESRYSIYIQNSNFYNNHGTSKGCIMETDDSGYEEVVNSIFINNTSHYGTIVYYNTPNNGPSQPVESNFQNNTFINNHADFAGALAYFSLNISQPNITCTNCTYINNTATFGEILNSAYYQFNVSMKKQIYPYEQLTITVFASDYFGNLIRGSSDLGFFIIPCPDAIVQGTFFSVLEVNGSSVFTDIRLSTKPGTTCSLTFISVPIPSINGPVTVTVEMVECGDNKELVVLQSVTYCLKKVEPSTIVKVVIGIIAILVALAVIASGCLTIKYRKRRVIRYSNPLFLMIILAGCLISLSVIPTSFNHTNASCKASIPLLFMSLSLISCATFVKQFRIWRLVKDIQLLRETNVENPYLLKFIALLLVIPALVSILSVVVVNQHASTQYDLTKLTLTEYCDFNTYIVFSIIFLVYQVGILAFGCLLVLVCRKFRSVPGTFNEATYIGILLYNYTLIIIITIPLSYIFHKNPLANFLILSISILCYVISTLVLLFLPKFIFLVRKKKVISSLEKLIREQETIVQRNKDILQFYDTYLVNNERPNIESNSNNLATGGRSTKSSVRNRKKSLTNTNTNNGNINNRSQSLPISPPNGNLTPQSEQSENNKTSKKRSKSLKSSPKTSTLTQRTKSLPTSPLSTVSPKKNKTQFSKIDSEDVDMSIPINNNTEPQNNIQENEDDDDSPDFNSHLHVKK</sequence>